<feature type="compositionally biased region" description="Acidic residues" evidence="14">
    <location>
        <begin position="639"/>
        <end position="655"/>
    </location>
</feature>
<dbReference type="InterPro" id="IPR013661">
    <property type="entry name" value="Peptidase_M9_N_dom"/>
</dbReference>
<evidence type="ECO:0000256" key="3">
    <source>
        <dbReference type="ARBA" id="ARBA00004613"/>
    </source>
</evidence>
<proteinExistence type="predicted"/>
<feature type="region of interest" description="Disordered" evidence="14">
    <location>
        <begin position="635"/>
        <end position="687"/>
    </location>
</feature>
<dbReference type="PANTHER" id="PTHR13062:SF9">
    <property type="entry name" value="MICROBIAL COLLAGENASE"/>
    <property type="match status" value="1"/>
</dbReference>
<accession>A0A974XPP5</accession>
<feature type="region of interest" description="Disordered" evidence="14">
    <location>
        <begin position="56"/>
        <end position="81"/>
    </location>
</feature>
<dbReference type="InterPro" id="IPR028974">
    <property type="entry name" value="TSP_type-3_rpt"/>
</dbReference>
<dbReference type="GO" id="GO:0004222">
    <property type="term" value="F:metalloendopeptidase activity"/>
    <property type="evidence" value="ECO:0007669"/>
    <property type="project" value="UniProtKB-EC"/>
</dbReference>
<evidence type="ECO:0000256" key="5">
    <source>
        <dbReference type="ARBA" id="ARBA00022525"/>
    </source>
</evidence>
<dbReference type="InterPro" id="IPR018247">
    <property type="entry name" value="EF_Hand_1_Ca_BS"/>
</dbReference>
<keyword evidence="8 15" id="KW-0732">Signal</keyword>
<evidence type="ECO:0000256" key="4">
    <source>
        <dbReference type="ARBA" id="ARBA00012653"/>
    </source>
</evidence>
<dbReference type="GO" id="GO:0005576">
    <property type="term" value="C:extracellular region"/>
    <property type="evidence" value="ECO:0007669"/>
    <property type="project" value="UniProtKB-SubCell"/>
</dbReference>
<evidence type="ECO:0000256" key="13">
    <source>
        <dbReference type="PIRSR" id="PIRSR602169-1"/>
    </source>
</evidence>
<keyword evidence="10" id="KW-0862">Zinc</keyword>
<sequence length="922" mass="99309">MNRLRTKRAPLTLLCTLLPGMAMADGLNPGHPTRDQLASKAQVLPVEAAPNATTTTLKQQLHSHKPTDKLANRLPDSGAARQPAQQQLTTAAGACSAAEIAPLTGTALTDALLAADLSCVNAFFSAGTDYAQALFNEADMVSVSNRLAQMAPAYTGVDDGHLLNLITYLRAGYFVQWGLVDEVGAYGAALDNASLAALQQFFANPHAFDISSANGDVLSEAVILIDSAHQISHFLDVAERLLQQFDSSYLNYGSMRSATNAAYGLLYKGQWDSNYVSTLEARLSLLDTLDNFIKDNTFLIDSGNDYLINNAAYELGRMLMYPGAIKDKAKPMVQSILQRYSMSGQGSGIWLAAAEMADYYDNCADYGVCGYQDQLQAQILSIHYTCSPTLKIRAQAMSTVELADSCGQLSAQETDFHQKLATAGVPVADDLNTDLEVVVFDDYSNYSKYAGVFFGIGTNNGGMYLEGNPADPDNQARFIAHEASWLPEFEVWNLRHEYVHYLDGRFDMHGGFSEAMMYGSAHEESTVWWVEGLAEYISQGDDNQKAIDIGRANNYALSTLFGNNYSSGTDRVYRGGYLAVRYMFERHRNDVDTMLGFFRAGNYDAYANLMTAIGSSYDADFAQWLADVTTGISDRDGDGVADGDDAFPDDATEWLDTDHDGIGNNADSDDDNDGVLDSDDLDPLDPNVGGAGSCNTAACDPNVATMTAGIAKQGISSTYAAYFSIWVPAGTSTLRFTGAGGTGNADLYVAAGRYPSRSDFDARSTQSGNNEIVFINAPATGGYYYVSLFTDTGFVDMTLLAEFDVSQSGGSIPADAADPAQQTLYNGIAKAGIASDSARYYSIWVPAGATNLNIAISGGTGDADLYVRFGDWPTESVWDARPYVGGNNETVTLAAPQTGGYYYIMLKAFQPFSDVTLLATHD</sequence>
<keyword evidence="7" id="KW-0479">Metal-binding</keyword>
<feature type="domain" description="Peptidase M9 collagenase N-terminal" evidence="17">
    <location>
        <begin position="95"/>
        <end position="276"/>
    </location>
</feature>
<dbReference type="EMBL" id="CP071504">
    <property type="protein sequence ID" value="QSX31118.1"/>
    <property type="molecule type" value="Genomic_DNA"/>
</dbReference>
<dbReference type="AlphaFoldDB" id="A0A974XPP5"/>
<evidence type="ECO:0000256" key="9">
    <source>
        <dbReference type="ARBA" id="ARBA00022801"/>
    </source>
</evidence>
<dbReference type="Pfam" id="PF01752">
    <property type="entry name" value="Peptidase_M9"/>
    <property type="match status" value="1"/>
</dbReference>
<keyword evidence="9" id="KW-0378">Hydrolase</keyword>
<feature type="domain" description="Peptidase C-terminal archaeal/bacterial" evidence="16">
    <location>
        <begin position="721"/>
        <end position="786"/>
    </location>
</feature>
<dbReference type="RefSeq" id="WP_207325771.1">
    <property type="nucleotide sequence ID" value="NZ_CP071504.1"/>
</dbReference>
<dbReference type="EC" id="3.4.24.3" evidence="4"/>
<evidence type="ECO:0000256" key="1">
    <source>
        <dbReference type="ARBA" id="ARBA00000424"/>
    </source>
</evidence>
<evidence type="ECO:0000259" key="16">
    <source>
        <dbReference type="Pfam" id="PF04151"/>
    </source>
</evidence>
<dbReference type="Proteomes" id="UP000663281">
    <property type="component" value="Chromosome"/>
</dbReference>
<evidence type="ECO:0000313" key="19">
    <source>
        <dbReference type="Proteomes" id="UP000663281"/>
    </source>
</evidence>
<keyword evidence="12" id="KW-0865">Zymogen</keyword>
<dbReference type="GO" id="GO:0006508">
    <property type="term" value="P:proteolysis"/>
    <property type="evidence" value="ECO:0007669"/>
    <property type="project" value="UniProtKB-KW"/>
</dbReference>
<dbReference type="Gene3D" id="2.60.120.380">
    <property type="match status" value="2"/>
</dbReference>
<evidence type="ECO:0000259" key="17">
    <source>
        <dbReference type="Pfam" id="PF08453"/>
    </source>
</evidence>
<evidence type="ECO:0000313" key="18">
    <source>
        <dbReference type="EMBL" id="QSX31118.1"/>
    </source>
</evidence>
<dbReference type="Gene3D" id="3.40.30.160">
    <property type="entry name" value="Collagenase ColT, N-terminal domain"/>
    <property type="match status" value="1"/>
</dbReference>
<evidence type="ECO:0000256" key="8">
    <source>
        <dbReference type="ARBA" id="ARBA00022729"/>
    </source>
</evidence>
<comment type="catalytic activity">
    <reaction evidence="1">
        <text>Digestion of native collagen in the triple helical region at Xaa-|-Gly bonds. With synthetic peptides, a preference is shown for Gly at P3 and P1', Pro and Ala at P2 and P2', and hydroxyproline, Ala or Arg at P3'.</text>
        <dbReference type="EC" id="3.4.24.3"/>
    </reaction>
</comment>
<dbReference type="PANTHER" id="PTHR13062">
    <property type="entry name" value="COLLAGENASE"/>
    <property type="match status" value="1"/>
</dbReference>
<reference evidence="18 19" key="1">
    <citation type="submission" date="2021-03" db="EMBL/GenBank/DDBJ databases">
        <title>Novel species identification of genus Shewanella.</title>
        <authorList>
            <person name="Liu G."/>
            <person name="Zhang Q."/>
        </authorList>
    </citation>
    <scope>NUCLEOTIDE SEQUENCE [LARGE SCALE GENOMIC DNA]</scope>
    <source>
        <strain evidence="18 19">FJAT-53726</strain>
    </source>
</reference>
<evidence type="ECO:0000256" key="12">
    <source>
        <dbReference type="ARBA" id="ARBA00023145"/>
    </source>
</evidence>
<gene>
    <name evidence="18" type="ORF">JYB88_05610</name>
</gene>
<dbReference type="InterPro" id="IPR002169">
    <property type="entry name" value="Peptidase_M9A/M9B"/>
</dbReference>
<protein>
    <recommendedName>
        <fullName evidence="4">microbial collagenase</fullName>
        <ecNumber evidence="4">3.4.24.3</ecNumber>
    </recommendedName>
</protein>
<evidence type="ECO:0000256" key="10">
    <source>
        <dbReference type="ARBA" id="ARBA00022833"/>
    </source>
</evidence>
<evidence type="ECO:0000256" key="11">
    <source>
        <dbReference type="ARBA" id="ARBA00023049"/>
    </source>
</evidence>
<evidence type="ECO:0000256" key="7">
    <source>
        <dbReference type="ARBA" id="ARBA00022723"/>
    </source>
</evidence>
<name>A0A974XPP5_9GAMM</name>
<dbReference type="GO" id="GO:0005509">
    <property type="term" value="F:calcium ion binding"/>
    <property type="evidence" value="ECO:0007669"/>
    <property type="project" value="InterPro"/>
</dbReference>
<keyword evidence="11" id="KW-0482">Metalloprotease</keyword>
<feature type="chain" id="PRO_5037845987" description="microbial collagenase" evidence="15">
    <location>
        <begin position="25"/>
        <end position="922"/>
    </location>
</feature>
<dbReference type="Pfam" id="PF04151">
    <property type="entry name" value="PPC"/>
    <property type="match status" value="2"/>
</dbReference>
<feature type="signal peptide" evidence="15">
    <location>
        <begin position="1"/>
        <end position="24"/>
    </location>
</feature>
<feature type="compositionally biased region" description="Acidic residues" evidence="14">
    <location>
        <begin position="667"/>
        <end position="683"/>
    </location>
</feature>
<organism evidence="18 19">
    <name type="scientific">Shewanella cyperi</name>
    <dbReference type="NCBI Taxonomy" id="2814292"/>
    <lineage>
        <taxon>Bacteria</taxon>
        <taxon>Pseudomonadati</taxon>
        <taxon>Pseudomonadota</taxon>
        <taxon>Gammaproteobacteria</taxon>
        <taxon>Alteromonadales</taxon>
        <taxon>Shewanellaceae</taxon>
        <taxon>Shewanella</taxon>
    </lineage>
</organism>
<dbReference type="GO" id="GO:0008270">
    <property type="term" value="F:zinc ion binding"/>
    <property type="evidence" value="ECO:0007669"/>
    <property type="project" value="InterPro"/>
</dbReference>
<keyword evidence="6" id="KW-0645">Protease</keyword>
<keyword evidence="5" id="KW-0964">Secreted</keyword>
<feature type="domain" description="Peptidase C-terminal archaeal/bacterial" evidence="16">
    <location>
        <begin position="839"/>
        <end position="906"/>
    </location>
</feature>
<keyword evidence="19" id="KW-1185">Reference proteome</keyword>
<dbReference type="PROSITE" id="PS00018">
    <property type="entry name" value="EF_HAND_1"/>
    <property type="match status" value="1"/>
</dbReference>
<comment type="cofactor">
    <cofactor evidence="2">
        <name>Zn(2+)</name>
        <dbReference type="ChEBI" id="CHEBI:29105"/>
    </cofactor>
</comment>
<dbReference type="InterPro" id="IPR007280">
    <property type="entry name" value="Peptidase_C_arc/bac"/>
</dbReference>
<dbReference type="KEGG" id="scyp:JYB88_05610"/>
<evidence type="ECO:0000256" key="14">
    <source>
        <dbReference type="SAM" id="MobiDB-lite"/>
    </source>
</evidence>
<feature type="active site" evidence="13">
    <location>
        <position position="497"/>
    </location>
</feature>
<dbReference type="PRINTS" id="PR00931">
    <property type="entry name" value="MICOLLPTASE"/>
</dbReference>
<dbReference type="Pfam" id="PF08453">
    <property type="entry name" value="Peptidase_M9_N"/>
    <property type="match status" value="1"/>
</dbReference>
<evidence type="ECO:0000256" key="2">
    <source>
        <dbReference type="ARBA" id="ARBA00001947"/>
    </source>
</evidence>
<evidence type="ECO:0000256" key="15">
    <source>
        <dbReference type="SAM" id="SignalP"/>
    </source>
</evidence>
<dbReference type="Gene3D" id="1.10.390.20">
    <property type="match status" value="1"/>
</dbReference>
<evidence type="ECO:0000256" key="6">
    <source>
        <dbReference type="ARBA" id="ARBA00022670"/>
    </source>
</evidence>
<comment type="subcellular location">
    <subcellularLocation>
        <location evidence="3">Secreted</location>
    </subcellularLocation>
</comment>
<dbReference type="SUPFAM" id="SSF103647">
    <property type="entry name" value="TSP type-3 repeat"/>
    <property type="match status" value="1"/>
</dbReference>